<evidence type="ECO:0000313" key="3">
    <source>
        <dbReference type="Proteomes" id="UP000256690"/>
    </source>
</evidence>
<dbReference type="Proteomes" id="UP000256690">
    <property type="component" value="Unassembled WGS sequence"/>
</dbReference>
<dbReference type="EMBL" id="PVWQ01000012">
    <property type="protein sequence ID" value="RDW67415.1"/>
    <property type="molecule type" value="Genomic_DNA"/>
</dbReference>
<gene>
    <name evidence="2" type="ORF">DSM5745_09281</name>
</gene>
<dbReference type="GeneID" id="38119651"/>
<comment type="caution">
    <text evidence="2">The sequence shown here is derived from an EMBL/GenBank/DDBJ whole genome shotgun (WGS) entry which is preliminary data.</text>
</comment>
<reference evidence="2 3" key="1">
    <citation type="journal article" date="2018" name="IMA Fungus">
        <title>IMA Genome-F 9: Draft genome sequence of Annulohypoxylon stygium, Aspergillus mulundensis, Berkeleyomyces basicola (syn. Thielaviopsis basicola), Ceratocystis smalleyi, two Cercospora beticola strains, Coleophoma cylindrospora, Fusarium fracticaudum, Phialophora cf. hyalina, and Morchella septimelata.</title>
        <authorList>
            <person name="Wingfield B.D."/>
            <person name="Bills G.F."/>
            <person name="Dong Y."/>
            <person name="Huang W."/>
            <person name="Nel W.J."/>
            <person name="Swalarsk-Parry B.S."/>
            <person name="Vaghefi N."/>
            <person name="Wilken P.M."/>
            <person name="An Z."/>
            <person name="de Beer Z.W."/>
            <person name="De Vos L."/>
            <person name="Chen L."/>
            <person name="Duong T.A."/>
            <person name="Gao Y."/>
            <person name="Hammerbacher A."/>
            <person name="Kikkert J.R."/>
            <person name="Li Y."/>
            <person name="Li H."/>
            <person name="Li K."/>
            <person name="Li Q."/>
            <person name="Liu X."/>
            <person name="Ma X."/>
            <person name="Naidoo K."/>
            <person name="Pethybridge S.J."/>
            <person name="Sun J."/>
            <person name="Steenkamp E.T."/>
            <person name="van der Nest M.A."/>
            <person name="van Wyk S."/>
            <person name="Wingfield M.J."/>
            <person name="Xiong C."/>
            <person name="Yue Q."/>
            <person name="Zhang X."/>
        </authorList>
    </citation>
    <scope>NUCLEOTIDE SEQUENCE [LARGE SCALE GENOMIC DNA]</scope>
    <source>
        <strain evidence="2 3">DSM 5745</strain>
    </source>
</reference>
<dbReference type="AlphaFoldDB" id="A0A3D8R085"/>
<name>A0A3D8R085_9EURO</name>
<evidence type="ECO:0000313" key="2">
    <source>
        <dbReference type="EMBL" id="RDW67415.1"/>
    </source>
</evidence>
<proteinExistence type="predicted"/>
<accession>A0A3D8R085</accession>
<feature type="region of interest" description="Disordered" evidence="1">
    <location>
        <begin position="357"/>
        <end position="376"/>
    </location>
</feature>
<dbReference type="RefSeq" id="XP_026600383.1">
    <property type="nucleotide sequence ID" value="XM_026751297.1"/>
</dbReference>
<evidence type="ECO:0008006" key="4">
    <source>
        <dbReference type="Google" id="ProtNLM"/>
    </source>
</evidence>
<keyword evidence="3" id="KW-1185">Reference proteome</keyword>
<dbReference type="STRING" id="1810919.A0A3D8R085"/>
<feature type="compositionally biased region" description="Acidic residues" evidence="1">
    <location>
        <begin position="358"/>
        <end position="376"/>
    </location>
</feature>
<protein>
    <recommendedName>
        <fullName evidence="4">HNH nuclease domain-containing protein</fullName>
    </recommendedName>
</protein>
<sequence length="396" mass="46118">MCQAINREKVVSLRQMADEIPAEQEQTDEAKTLFQHVKAWENFVKILEWVEDDNLEAMKRGPKRSAWTSFKKLLRKKSSGSDTQCMERGTMTNKEYRRKQAAFRAELIKVSNAQHPTDEDTFWCPVVGTWFDKELMHAVQLFPDIYIPDVMDRIFDKGRHTELYTPKNGLFVSHVIEKAFDAGKIAIMPNLPNNPSMAAFLAWVCRESLEYKVKIMDPTWEKLDQPVTRRMDKTWRQLDGQRLQFRSSFRPAWRYLDWHFCVQILRSIWACRDIEGEFIRVPKRPRKRYWGVSTRCPGGKGIQSVFDDLSEGCQDLIAKARIRPYCGSTILALEVACRQITTGTELKDPDWRRCENDILGDEDDTDEEDDDEEDSVWEAATEGLAPSHCSHCHEKI</sequence>
<dbReference type="OrthoDB" id="5386595at2759"/>
<organism evidence="2 3">
    <name type="scientific">Aspergillus mulundensis</name>
    <dbReference type="NCBI Taxonomy" id="1810919"/>
    <lineage>
        <taxon>Eukaryota</taxon>
        <taxon>Fungi</taxon>
        <taxon>Dikarya</taxon>
        <taxon>Ascomycota</taxon>
        <taxon>Pezizomycotina</taxon>
        <taxon>Eurotiomycetes</taxon>
        <taxon>Eurotiomycetidae</taxon>
        <taxon>Eurotiales</taxon>
        <taxon>Aspergillaceae</taxon>
        <taxon>Aspergillus</taxon>
        <taxon>Aspergillus subgen. Nidulantes</taxon>
    </lineage>
</organism>
<evidence type="ECO:0000256" key="1">
    <source>
        <dbReference type="SAM" id="MobiDB-lite"/>
    </source>
</evidence>